<reference evidence="1" key="1">
    <citation type="submission" date="2017-12" db="EMBL/GenBank/DDBJ databases">
        <authorList>
            <person name="Barbosa P."/>
            <person name="Usie A."/>
            <person name="Ramos A.M."/>
        </authorList>
    </citation>
    <scope>NUCLEOTIDE SEQUENCE</scope>
    <source>
        <strain evidence="1">HL8</strain>
        <tissue evidence="1">Leaves</tissue>
    </source>
</reference>
<evidence type="ECO:0000313" key="1">
    <source>
        <dbReference type="EMBL" id="KAK7861450.1"/>
    </source>
</evidence>
<sequence>MRHHISRKILQIVFAYISGCAPTARYGEIGSIAKALHATERLAHVAPSTRDLHRLNGGDELKSTSGFWTLHQRLDTGDFHTDAALIVPVVSIEFVSEKV</sequence>
<comment type="caution">
    <text evidence="1">The sequence shown here is derived from an EMBL/GenBank/DDBJ whole genome shotgun (WGS) entry which is preliminary data.</text>
</comment>
<reference evidence="1" key="2">
    <citation type="journal article" date="2018" name="Sci. Data">
        <title>The draft genome sequence of cork oak.</title>
        <authorList>
            <person name="Ramos A.M."/>
            <person name="Usie A."/>
            <person name="Barbosa P."/>
            <person name="Barros P.M."/>
            <person name="Capote T."/>
            <person name="Chaves I."/>
            <person name="Simoes F."/>
            <person name="Abreu I."/>
            <person name="Carrasquinho I."/>
            <person name="Faro C."/>
            <person name="Guimaraes J.B."/>
            <person name="Mendonca D."/>
            <person name="Nobrega F."/>
            <person name="Rodrigues L."/>
            <person name="Saibo N.J.M."/>
            <person name="Varela M.C."/>
            <person name="Egas C."/>
            <person name="Matos J."/>
            <person name="Miguel C.M."/>
            <person name="Oliveira M.M."/>
            <person name="Ricardo C.P."/>
            <person name="Goncalves S."/>
        </authorList>
    </citation>
    <scope>NUCLEOTIDE SEQUENCE [LARGE SCALE GENOMIC DNA]</scope>
    <source>
        <strain evidence="1">HL8</strain>
    </source>
</reference>
<accession>A0AAW0MCE9</accession>
<protein>
    <submittedName>
        <fullName evidence="1">Uncharacterized protein</fullName>
    </submittedName>
</protein>
<dbReference type="EMBL" id="PKMF04000002">
    <property type="protein sequence ID" value="KAK7861450.1"/>
    <property type="molecule type" value="Genomic_DNA"/>
</dbReference>
<dbReference type="AlphaFoldDB" id="A0AAW0MCE9"/>
<proteinExistence type="predicted"/>
<name>A0AAW0MCE9_QUESU</name>
<reference evidence="1" key="3">
    <citation type="submission" date="2023-07" db="EMBL/GenBank/DDBJ databases">
        <title>An improved reference 1 genome and first organelle genomes of Quercus suber.</title>
        <authorList>
            <consortium name="Genosuber Consortium"/>
            <person name="Usie A."/>
            <person name="Serra O."/>
            <person name="Barros P."/>
        </authorList>
    </citation>
    <scope>NUCLEOTIDE SEQUENCE</scope>
    <source>
        <strain evidence="1">HL8</strain>
        <tissue evidence="1">Leaves</tissue>
    </source>
</reference>
<gene>
    <name evidence="1" type="ORF">CFP56_011363</name>
</gene>
<organism evidence="1">
    <name type="scientific">Quercus suber</name>
    <name type="common">Cork oak</name>
    <dbReference type="NCBI Taxonomy" id="58331"/>
    <lineage>
        <taxon>Eukaryota</taxon>
        <taxon>Viridiplantae</taxon>
        <taxon>Streptophyta</taxon>
        <taxon>Embryophyta</taxon>
        <taxon>Tracheophyta</taxon>
        <taxon>Spermatophyta</taxon>
        <taxon>Magnoliopsida</taxon>
        <taxon>eudicotyledons</taxon>
        <taxon>Gunneridae</taxon>
        <taxon>Pentapetalae</taxon>
        <taxon>rosids</taxon>
        <taxon>fabids</taxon>
        <taxon>Fagales</taxon>
        <taxon>Fagaceae</taxon>
        <taxon>Quercus</taxon>
    </lineage>
</organism>